<dbReference type="SUPFAM" id="SSF52129">
    <property type="entry name" value="Caspase-like"/>
    <property type="match status" value="1"/>
</dbReference>
<protein>
    <recommendedName>
        <fullName evidence="2">Gingipain domain-containing protein</fullName>
    </recommendedName>
</protein>
<accession>X0XFC5</accession>
<dbReference type="Pfam" id="PF01364">
    <property type="entry name" value="Peptidase_C25"/>
    <property type="match status" value="1"/>
</dbReference>
<evidence type="ECO:0000313" key="3">
    <source>
        <dbReference type="EMBL" id="GAG23646.1"/>
    </source>
</evidence>
<name>X0XFC5_9ZZZZ</name>
<organism evidence="3">
    <name type="scientific">marine sediment metagenome</name>
    <dbReference type="NCBI Taxonomy" id="412755"/>
    <lineage>
        <taxon>unclassified sequences</taxon>
        <taxon>metagenomes</taxon>
        <taxon>ecological metagenomes</taxon>
    </lineage>
</organism>
<proteinExistence type="predicted"/>
<gene>
    <name evidence="3" type="ORF">S01H1_55233</name>
</gene>
<dbReference type="EMBL" id="BARS01035889">
    <property type="protein sequence ID" value="GAG23646.1"/>
    <property type="molecule type" value="Genomic_DNA"/>
</dbReference>
<comment type="caution">
    <text evidence="3">The sequence shown here is derived from an EMBL/GenBank/DDBJ whole genome shotgun (WGS) entry which is preliminary data.</text>
</comment>
<dbReference type="InterPro" id="IPR029031">
    <property type="entry name" value="Gingipain_N_sf"/>
</dbReference>
<reference evidence="3" key="1">
    <citation type="journal article" date="2014" name="Front. Microbiol.">
        <title>High frequency of phylogenetically diverse reductive dehalogenase-homologous genes in deep subseafloor sedimentary metagenomes.</title>
        <authorList>
            <person name="Kawai M."/>
            <person name="Futagami T."/>
            <person name="Toyoda A."/>
            <person name="Takaki Y."/>
            <person name="Nishi S."/>
            <person name="Hori S."/>
            <person name="Arai W."/>
            <person name="Tsubouchi T."/>
            <person name="Morono Y."/>
            <person name="Uchiyama I."/>
            <person name="Ito T."/>
            <person name="Fujiyama A."/>
            <person name="Inagaki F."/>
            <person name="Takami H."/>
        </authorList>
    </citation>
    <scope>NUCLEOTIDE SEQUENCE</scope>
    <source>
        <strain evidence="3">Expedition CK06-06</strain>
    </source>
</reference>
<keyword evidence="1" id="KW-0732">Signal</keyword>
<dbReference type="AlphaFoldDB" id="X0XFC5"/>
<dbReference type="InterPro" id="IPR001769">
    <property type="entry name" value="Gingipain"/>
</dbReference>
<dbReference type="GO" id="GO:0008234">
    <property type="term" value="F:cysteine-type peptidase activity"/>
    <property type="evidence" value="ECO:0007669"/>
    <property type="project" value="InterPro"/>
</dbReference>
<dbReference type="Gene3D" id="3.40.50.10390">
    <property type="entry name" value="Gingipain r, domain 1"/>
    <property type="match status" value="1"/>
</dbReference>
<dbReference type="InterPro" id="IPR029030">
    <property type="entry name" value="Caspase-like_dom_sf"/>
</dbReference>
<evidence type="ECO:0000259" key="2">
    <source>
        <dbReference type="Pfam" id="PF01364"/>
    </source>
</evidence>
<dbReference type="GO" id="GO:0006508">
    <property type="term" value="P:proteolysis"/>
    <property type="evidence" value="ECO:0007669"/>
    <property type="project" value="InterPro"/>
</dbReference>
<feature type="non-terminal residue" evidence="3">
    <location>
        <position position="186"/>
    </location>
</feature>
<sequence>MFADAVKPLAEKRSKEGFKTVISTQPVAKAIASLPHRNAMLLLIGDDEPGKEDQPWYIPAQRRKLYRWHAKQARQFASDAAWGDFDGDDVPDMPVGRIPARSLEQLRAVVKKIIAYETRPPSIDDLRLPVWAGAPGYNAVIDSLTTGMLVGAVRTNAPAWAEPWAISGDPKSGLCGWPPDQPGLFA</sequence>
<evidence type="ECO:0000256" key="1">
    <source>
        <dbReference type="ARBA" id="ARBA00022729"/>
    </source>
</evidence>
<feature type="domain" description="Gingipain" evidence="2">
    <location>
        <begin position="36"/>
        <end position="119"/>
    </location>
</feature>